<dbReference type="RefSeq" id="WP_187423088.1">
    <property type="nucleotide sequence ID" value="NZ_CP060637.1"/>
</dbReference>
<evidence type="ECO:0000256" key="3">
    <source>
        <dbReference type="ARBA" id="ARBA00022833"/>
    </source>
</evidence>
<dbReference type="GO" id="GO:0002161">
    <property type="term" value="F:aminoacyl-tRNA deacylase activity"/>
    <property type="evidence" value="ECO:0007669"/>
    <property type="project" value="UniProtKB-ARBA"/>
</dbReference>
<dbReference type="GO" id="GO:0046872">
    <property type="term" value="F:metal ion binding"/>
    <property type="evidence" value="ECO:0007669"/>
    <property type="project" value="UniProtKB-KW"/>
</dbReference>
<dbReference type="InterPro" id="IPR051335">
    <property type="entry name" value="Alanyl-tRNA_Editing_Enzymes"/>
</dbReference>
<reference evidence="5 6" key="1">
    <citation type="submission" date="2020-08" db="EMBL/GenBank/DDBJ databases">
        <authorList>
            <person name="Liu C."/>
            <person name="Sun Q."/>
        </authorList>
    </citation>
    <scope>NUCLEOTIDE SEQUENCE [LARGE SCALE GENOMIC DNA]</scope>
    <source>
        <strain evidence="5 6">NSJ-57</strain>
    </source>
</reference>
<comment type="cofactor">
    <cofactor evidence="1">
        <name>Zn(2+)</name>
        <dbReference type="ChEBI" id="CHEBI:29105"/>
    </cofactor>
</comment>
<dbReference type="GO" id="GO:0005524">
    <property type="term" value="F:ATP binding"/>
    <property type="evidence" value="ECO:0007669"/>
    <property type="project" value="InterPro"/>
</dbReference>
<dbReference type="Proteomes" id="UP000515913">
    <property type="component" value="Chromosome"/>
</dbReference>
<feature type="domain" description="Threonyl/alanyl tRNA synthetase SAD" evidence="4">
    <location>
        <begin position="166"/>
        <end position="209"/>
    </location>
</feature>
<name>A0A7G9GYB0_9FUSO</name>
<dbReference type="SUPFAM" id="SSF55186">
    <property type="entry name" value="ThrRS/AlaRS common domain"/>
    <property type="match status" value="1"/>
</dbReference>
<proteinExistence type="predicted"/>
<dbReference type="EMBL" id="CP060637">
    <property type="protein sequence ID" value="QNM15792.1"/>
    <property type="molecule type" value="Genomic_DNA"/>
</dbReference>
<organism evidence="5 6">
    <name type="scientific">Fusobacterium hominis</name>
    <dbReference type="NCBI Taxonomy" id="2764326"/>
    <lineage>
        <taxon>Bacteria</taxon>
        <taxon>Fusobacteriati</taxon>
        <taxon>Fusobacteriota</taxon>
        <taxon>Fusobacteriia</taxon>
        <taxon>Fusobacteriales</taxon>
        <taxon>Fusobacteriaceae</taxon>
        <taxon>Fusobacterium</taxon>
    </lineage>
</organism>
<dbReference type="Pfam" id="PF07973">
    <property type="entry name" value="tRNA_SAD"/>
    <property type="match status" value="1"/>
</dbReference>
<keyword evidence="3" id="KW-0862">Zinc</keyword>
<dbReference type="SMART" id="SM00863">
    <property type="entry name" value="tRNA_SAD"/>
    <property type="match status" value="1"/>
</dbReference>
<gene>
    <name evidence="5" type="ORF">H9Q81_02830</name>
</gene>
<dbReference type="GO" id="GO:0004812">
    <property type="term" value="F:aminoacyl-tRNA ligase activity"/>
    <property type="evidence" value="ECO:0007669"/>
    <property type="project" value="InterPro"/>
</dbReference>
<dbReference type="InterPro" id="IPR018163">
    <property type="entry name" value="Thr/Ala-tRNA-synth_IIc_edit"/>
</dbReference>
<dbReference type="PANTHER" id="PTHR43462:SF1">
    <property type="entry name" value="ALANYL-TRNA EDITING PROTEIN AARSD1"/>
    <property type="match status" value="1"/>
</dbReference>
<dbReference type="Gene3D" id="3.30.980.10">
    <property type="entry name" value="Threonyl-trna Synthetase, Chain A, domain 2"/>
    <property type="match status" value="1"/>
</dbReference>
<dbReference type="AlphaFoldDB" id="A0A7G9GYB0"/>
<keyword evidence="6" id="KW-1185">Reference proteome</keyword>
<sequence>MKVNVLNCEKIKNRYQVTINPHVFYIDGKGGQLGDRGKIGQADVIEVNENYVFTNQNLEPGEYSYSIDMTRREDIAQQHTAQHTFSAVAFNDYDFNTVGFRMADEYTTVDLDSNTITDETIEQIEKKVNDIINQGIDIKIYTVNHDEAFSIEGLRKPIKEKITGDIRFVEIPHIDIGACAGFHVNNTREMRLFKIINHEKIKGNFTRFYFLAGNRALNDYSYKHMLTRELCHTFSCTENNILDMVDKMNSSKLEAENSLKHLAIEYSSLLAKDVINNALSIKNYKLVIYSGNKLVGDNLHKLIADDNFVVVTSNELNHAITSKTINCKELIGYISQKKDIKGGGNQIRGNFKGNITSEEIEKYIIEYINTL</sequence>
<evidence type="ECO:0000256" key="1">
    <source>
        <dbReference type="ARBA" id="ARBA00001947"/>
    </source>
</evidence>
<dbReference type="Gene3D" id="2.40.30.130">
    <property type="match status" value="1"/>
</dbReference>
<dbReference type="KEGG" id="fho:H9Q81_02830"/>
<accession>A0A7G9GYB0</accession>
<keyword evidence="2" id="KW-0479">Metal-binding</keyword>
<evidence type="ECO:0000256" key="2">
    <source>
        <dbReference type="ARBA" id="ARBA00022723"/>
    </source>
</evidence>
<evidence type="ECO:0000259" key="4">
    <source>
        <dbReference type="SMART" id="SM00863"/>
    </source>
</evidence>
<dbReference type="GO" id="GO:0043039">
    <property type="term" value="P:tRNA aminoacylation"/>
    <property type="evidence" value="ECO:0007669"/>
    <property type="project" value="InterPro"/>
</dbReference>
<protein>
    <submittedName>
        <fullName evidence="5">Alanyl-tRNA editing protein</fullName>
    </submittedName>
</protein>
<evidence type="ECO:0000313" key="5">
    <source>
        <dbReference type="EMBL" id="QNM15792.1"/>
    </source>
</evidence>
<dbReference type="PANTHER" id="PTHR43462">
    <property type="entry name" value="ALANYL-TRNA EDITING PROTEIN"/>
    <property type="match status" value="1"/>
</dbReference>
<dbReference type="InterPro" id="IPR012947">
    <property type="entry name" value="tRNA_SAD"/>
</dbReference>
<evidence type="ECO:0000313" key="6">
    <source>
        <dbReference type="Proteomes" id="UP000515913"/>
    </source>
</evidence>